<dbReference type="EMBL" id="REGN01001745">
    <property type="protein sequence ID" value="RNA32798.1"/>
    <property type="molecule type" value="Genomic_DNA"/>
</dbReference>
<name>A0A3M7SB52_BRAPC</name>
<dbReference type="AlphaFoldDB" id="A0A3M7SB52"/>
<comment type="caution">
    <text evidence="1">The sequence shown here is derived from an EMBL/GenBank/DDBJ whole genome shotgun (WGS) entry which is preliminary data.</text>
</comment>
<accession>A0A3M7SB52</accession>
<dbReference type="Proteomes" id="UP000276133">
    <property type="component" value="Unassembled WGS sequence"/>
</dbReference>
<sequence length="85" mass="9928">MAKDMAQYLGIIFLFRLKIGESLKIKVLEVSVVFIGKTETYLKNFEKSTLELRDVRVLVIGENIALKNLKFFRKWTQVFTNSEIL</sequence>
<keyword evidence="2" id="KW-1185">Reference proteome</keyword>
<gene>
    <name evidence="1" type="ORF">BpHYR1_027860</name>
</gene>
<evidence type="ECO:0000313" key="1">
    <source>
        <dbReference type="EMBL" id="RNA32798.1"/>
    </source>
</evidence>
<evidence type="ECO:0000313" key="2">
    <source>
        <dbReference type="Proteomes" id="UP000276133"/>
    </source>
</evidence>
<organism evidence="1 2">
    <name type="scientific">Brachionus plicatilis</name>
    <name type="common">Marine rotifer</name>
    <name type="synonym">Brachionus muelleri</name>
    <dbReference type="NCBI Taxonomy" id="10195"/>
    <lineage>
        <taxon>Eukaryota</taxon>
        <taxon>Metazoa</taxon>
        <taxon>Spiralia</taxon>
        <taxon>Gnathifera</taxon>
        <taxon>Rotifera</taxon>
        <taxon>Eurotatoria</taxon>
        <taxon>Monogononta</taxon>
        <taxon>Pseudotrocha</taxon>
        <taxon>Ploima</taxon>
        <taxon>Brachionidae</taxon>
        <taxon>Brachionus</taxon>
    </lineage>
</organism>
<proteinExistence type="predicted"/>
<protein>
    <submittedName>
        <fullName evidence="1">Uncharacterized protein</fullName>
    </submittedName>
</protein>
<reference evidence="1 2" key="1">
    <citation type="journal article" date="2018" name="Sci. Rep.">
        <title>Genomic signatures of local adaptation to the degree of environmental predictability in rotifers.</title>
        <authorList>
            <person name="Franch-Gras L."/>
            <person name="Hahn C."/>
            <person name="Garcia-Roger E.M."/>
            <person name="Carmona M.J."/>
            <person name="Serra M."/>
            <person name="Gomez A."/>
        </authorList>
    </citation>
    <scope>NUCLEOTIDE SEQUENCE [LARGE SCALE GENOMIC DNA]</scope>
    <source>
        <strain evidence="1">HYR1</strain>
    </source>
</reference>